<keyword evidence="3 8" id="KW-0489">Methyltransferase</keyword>
<dbReference type="SUPFAM" id="SSF51730">
    <property type="entry name" value="FAD-linked oxidoreductase"/>
    <property type="match status" value="1"/>
</dbReference>
<gene>
    <name evidence="10" type="ORF">SAMN00768000_3327</name>
</gene>
<dbReference type="Pfam" id="PF02219">
    <property type="entry name" value="MTHFR"/>
    <property type="match status" value="1"/>
</dbReference>
<proteinExistence type="predicted"/>
<feature type="binding site" evidence="8">
    <location>
        <position position="282"/>
    </location>
    <ligand>
        <name>Zn(2+)</name>
        <dbReference type="ChEBI" id="CHEBI:29105"/>
    </ligand>
</feature>
<name>A0A1W1WLZ0_SULTA</name>
<dbReference type="SUPFAM" id="SSF82282">
    <property type="entry name" value="Homocysteine S-methyltransferase"/>
    <property type="match status" value="1"/>
</dbReference>
<keyword evidence="8" id="KW-0479">Metal-binding</keyword>
<dbReference type="GO" id="GO:0005829">
    <property type="term" value="C:cytosol"/>
    <property type="evidence" value="ECO:0007669"/>
    <property type="project" value="TreeGrafter"/>
</dbReference>
<comment type="cofactor">
    <cofactor evidence="1">
        <name>FAD</name>
        <dbReference type="ChEBI" id="CHEBI:57692"/>
    </cofactor>
</comment>
<protein>
    <submittedName>
        <fullName evidence="10">Homocysteine S-methyltransferase</fullName>
    </submittedName>
</protein>
<dbReference type="PROSITE" id="PS50970">
    <property type="entry name" value="HCY"/>
    <property type="match status" value="1"/>
</dbReference>
<dbReference type="GO" id="GO:0008705">
    <property type="term" value="F:methionine synthase activity"/>
    <property type="evidence" value="ECO:0007669"/>
    <property type="project" value="TreeGrafter"/>
</dbReference>
<evidence type="ECO:0000313" key="11">
    <source>
        <dbReference type="Proteomes" id="UP000192660"/>
    </source>
</evidence>
<dbReference type="InterPro" id="IPR029041">
    <property type="entry name" value="FAD-linked_oxidoreductase-like"/>
</dbReference>
<evidence type="ECO:0000256" key="8">
    <source>
        <dbReference type="PROSITE-ProRule" id="PRU00333"/>
    </source>
</evidence>
<dbReference type="Pfam" id="PF02574">
    <property type="entry name" value="S-methyl_trans"/>
    <property type="match status" value="1"/>
</dbReference>
<feature type="binding site" evidence="8">
    <location>
        <position position="214"/>
    </location>
    <ligand>
        <name>Zn(2+)</name>
        <dbReference type="ChEBI" id="CHEBI:29105"/>
    </ligand>
</feature>
<dbReference type="InterPro" id="IPR003171">
    <property type="entry name" value="Mehydrof_redctse-like"/>
</dbReference>
<evidence type="ECO:0000256" key="6">
    <source>
        <dbReference type="ARBA" id="ARBA00022827"/>
    </source>
</evidence>
<reference evidence="11" key="1">
    <citation type="submission" date="2017-04" db="EMBL/GenBank/DDBJ databases">
        <authorList>
            <person name="Varghese N."/>
            <person name="Submissions S."/>
        </authorList>
    </citation>
    <scope>NUCLEOTIDE SEQUENCE [LARGE SCALE GENOMIC DNA]</scope>
    <source>
        <strain evidence="11">DSM 9293</strain>
    </source>
</reference>
<dbReference type="GO" id="GO:0004489">
    <property type="term" value="F:methylenetetrahydrofolate reductase [NAD(P)H] activity"/>
    <property type="evidence" value="ECO:0007669"/>
    <property type="project" value="InterPro"/>
</dbReference>
<dbReference type="EMBL" id="FWWY01000001">
    <property type="protein sequence ID" value="SMC07324.1"/>
    <property type="molecule type" value="Genomic_DNA"/>
</dbReference>
<dbReference type="InterPro" id="IPR003726">
    <property type="entry name" value="HCY_dom"/>
</dbReference>
<dbReference type="GO" id="GO:0035999">
    <property type="term" value="P:tetrahydrofolate interconversion"/>
    <property type="evidence" value="ECO:0007669"/>
    <property type="project" value="UniProtKB-UniPathway"/>
</dbReference>
<dbReference type="AlphaFoldDB" id="A0A1W1WLZ0"/>
<accession>A0A1W1WLZ0</accession>
<evidence type="ECO:0000256" key="5">
    <source>
        <dbReference type="ARBA" id="ARBA00022679"/>
    </source>
</evidence>
<dbReference type="PANTHER" id="PTHR45833:SF2">
    <property type="entry name" value="BIFUNCTIONAL HOMOCYSTEINE S-METHYLTRANSFERASE_5,10-METHYLENETETRAHYDROFOLATE REDUCTASE"/>
    <property type="match status" value="1"/>
</dbReference>
<dbReference type="GO" id="GO:0032259">
    <property type="term" value="P:methylation"/>
    <property type="evidence" value="ECO:0007669"/>
    <property type="project" value="UniProtKB-KW"/>
</dbReference>
<dbReference type="Gene3D" id="3.20.20.330">
    <property type="entry name" value="Homocysteine-binding-like domain"/>
    <property type="match status" value="1"/>
</dbReference>
<keyword evidence="8" id="KW-0862">Zinc</keyword>
<evidence type="ECO:0000256" key="4">
    <source>
        <dbReference type="ARBA" id="ARBA00022630"/>
    </source>
</evidence>
<dbReference type="STRING" id="28034.BFX07_06970"/>
<dbReference type="OrthoDB" id="9803687at2"/>
<keyword evidence="5 8" id="KW-0808">Transferase</keyword>
<organism evidence="10 11">
    <name type="scientific">Sulfobacillus thermosulfidooxidans (strain DSM 9293 / VKM B-1269 / AT-1)</name>
    <dbReference type="NCBI Taxonomy" id="929705"/>
    <lineage>
        <taxon>Bacteria</taxon>
        <taxon>Bacillati</taxon>
        <taxon>Bacillota</taxon>
        <taxon>Clostridia</taxon>
        <taxon>Eubacteriales</taxon>
        <taxon>Clostridiales Family XVII. Incertae Sedis</taxon>
        <taxon>Sulfobacillus</taxon>
    </lineage>
</organism>
<evidence type="ECO:0000256" key="3">
    <source>
        <dbReference type="ARBA" id="ARBA00022603"/>
    </source>
</evidence>
<feature type="binding site" evidence="8">
    <location>
        <position position="283"/>
    </location>
    <ligand>
        <name>Zn(2+)</name>
        <dbReference type="ChEBI" id="CHEBI:29105"/>
    </ligand>
</feature>
<dbReference type="InterPro" id="IPR036589">
    <property type="entry name" value="HCY_dom_sf"/>
</dbReference>
<keyword evidence="6" id="KW-0274">FAD</keyword>
<keyword evidence="11" id="KW-1185">Reference proteome</keyword>
<comment type="cofactor">
    <cofactor evidence="8">
        <name>Zn(2+)</name>
        <dbReference type="ChEBI" id="CHEBI:29105"/>
    </cofactor>
</comment>
<keyword evidence="7" id="KW-0560">Oxidoreductase</keyword>
<evidence type="ECO:0000256" key="1">
    <source>
        <dbReference type="ARBA" id="ARBA00001974"/>
    </source>
</evidence>
<keyword evidence="4" id="KW-0285">Flavoprotein</keyword>
<evidence type="ECO:0000313" key="10">
    <source>
        <dbReference type="EMBL" id="SMC07324.1"/>
    </source>
</evidence>
<evidence type="ECO:0000256" key="2">
    <source>
        <dbReference type="ARBA" id="ARBA00004777"/>
    </source>
</evidence>
<dbReference type="Gene3D" id="3.20.20.220">
    <property type="match status" value="1"/>
</dbReference>
<dbReference type="PANTHER" id="PTHR45833">
    <property type="entry name" value="METHIONINE SYNTHASE"/>
    <property type="match status" value="1"/>
</dbReference>
<dbReference type="InterPro" id="IPR050554">
    <property type="entry name" value="Met_Synthase/Corrinoid"/>
</dbReference>
<dbReference type="RefSeq" id="WP_084661738.1">
    <property type="nucleotide sequence ID" value="NZ_FWWY01000001.1"/>
</dbReference>
<dbReference type="UniPathway" id="UPA00193"/>
<feature type="domain" description="Hcy-binding" evidence="9">
    <location>
        <begin position="2"/>
        <end position="297"/>
    </location>
</feature>
<dbReference type="CDD" id="cd00537">
    <property type="entry name" value="MTHFR"/>
    <property type="match status" value="1"/>
</dbReference>
<dbReference type="Proteomes" id="UP000192660">
    <property type="component" value="Unassembled WGS sequence"/>
</dbReference>
<dbReference type="NCBIfam" id="NF006396">
    <property type="entry name" value="PRK08645.1"/>
    <property type="match status" value="1"/>
</dbReference>
<comment type="pathway">
    <text evidence="2">One-carbon metabolism; tetrahydrofolate interconversion.</text>
</comment>
<evidence type="ECO:0000256" key="7">
    <source>
        <dbReference type="ARBA" id="ARBA00023002"/>
    </source>
</evidence>
<dbReference type="GO" id="GO:0046872">
    <property type="term" value="F:metal ion binding"/>
    <property type="evidence" value="ECO:0007669"/>
    <property type="project" value="UniProtKB-KW"/>
</dbReference>
<evidence type="ECO:0000259" key="9">
    <source>
        <dbReference type="PROSITE" id="PS50970"/>
    </source>
</evidence>
<sequence>MKTLSQVLQDEGWILGDGAVGTALMDEGVESIALPLVPLRQPDVLMNLHLKYLEAGARLIETHTFSANGHKLAALGIDADVVELNRRAAQIARHARDIFGGEAWILGVVGPLAQPVDSQVMPSVPYEQALEYYRPVVAGLLAGGVDGFIVETMSDLPTVRAAVEAIRSETNLPIAVSFAFSPQGTTRYGLSPEEAIEAMASLPGGLPALVGANCGSGPAPLLDAIIRMAPKAKELGIPLAAYPNAGQPGLVAGHVHYPATPRYVATIASALREAGCHVIGGCCGTTAEHIRALQLTLSHAPEPQVLPSVRDITDASASLDVSHSETHDQGISQFFYKRFIISVELDPPRGVNPHRLLDSARVVAEHGADCINIGDSPMARVRLSALATARLISEHLPVQTILHFTTRDRNLMGLQSDLLGAHALGIRNVLALTGDPPGLGDYAHATAVYDINSIGLVKVLNAFNAGQDALGQKIGGHTAFDIGVGVNPNADDLNHELQRFREKLDAGAHFVMSQPIYQPEQLERFLDKMGGLPVPLLLGVMPLVSYRQAVYLHNEVPGIIIGQNILEQFENIQDGTALGIDLALKLMEQLMPLIQGVYLVPSFNRVEPLLPIIEYLRRQDPWQAKVQGEH</sequence>